<dbReference type="OMA" id="LLPTCWK"/>
<evidence type="ECO:0000313" key="1">
    <source>
        <dbReference type="EMBL" id="EEC71598.1"/>
    </source>
</evidence>
<name>B8AAF5_ORYSI</name>
<accession>B8AAF5</accession>
<sequence>MDVDLSENLRTIESALQGEIEEALLKDSIIKAWLARGSEYLPLSLEDLRVDHCVLTADSFCSDLPKLKKLDLNGCRSSASMSVGRLTSVESFELRCLPDLCTFEGLSSLQFDLVQLIDVPKLTLECTSQFSITRALAVSNPVMLNHMLSAKGFTATDISLHDCKDPSVSLEVSANLTRVKSLELLRCEMKSLPTNLRCLSGLEKLAIWDCPNISTLPDLPSSLLPTCWKTWQCFQV</sequence>
<evidence type="ECO:0000313" key="2">
    <source>
        <dbReference type="Proteomes" id="UP000007015"/>
    </source>
</evidence>
<dbReference type="SUPFAM" id="SSF52058">
    <property type="entry name" value="L domain-like"/>
    <property type="match status" value="1"/>
</dbReference>
<keyword evidence="2" id="KW-1185">Reference proteome</keyword>
<reference evidence="1 2" key="1">
    <citation type="journal article" date="2005" name="PLoS Biol.">
        <title>The genomes of Oryza sativa: a history of duplications.</title>
        <authorList>
            <person name="Yu J."/>
            <person name="Wang J."/>
            <person name="Lin W."/>
            <person name="Li S."/>
            <person name="Li H."/>
            <person name="Zhou J."/>
            <person name="Ni P."/>
            <person name="Dong W."/>
            <person name="Hu S."/>
            <person name="Zeng C."/>
            <person name="Zhang J."/>
            <person name="Zhang Y."/>
            <person name="Li R."/>
            <person name="Xu Z."/>
            <person name="Li S."/>
            <person name="Li X."/>
            <person name="Zheng H."/>
            <person name="Cong L."/>
            <person name="Lin L."/>
            <person name="Yin J."/>
            <person name="Geng J."/>
            <person name="Li G."/>
            <person name="Shi J."/>
            <person name="Liu J."/>
            <person name="Lv H."/>
            <person name="Li J."/>
            <person name="Wang J."/>
            <person name="Deng Y."/>
            <person name="Ran L."/>
            <person name="Shi X."/>
            <person name="Wang X."/>
            <person name="Wu Q."/>
            <person name="Li C."/>
            <person name="Ren X."/>
            <person name="Wang J."/>
            <person name="Wang X."/>
            <person name="Li D."/>
            <person name="Liu D."/>
            <person name="Zhang X."/>
            <person name="Ji Z."/>
            <person name="Zhao W."/>
            <person name="Sun Y."/>
            <person name="Zhang Z."/>
            <person name="Bao J."/>
            <person name="Han Y."/>
            <person name="Dong L."/>
            <person name="Ji J."/>
            <person name="Chen P."/>
            <person name="Wu S."/>
            <person name="Liu J."/>
            <person name="Xiao Y."/>
            <person name="Bu D."/>
            <person name="Tan J."/>
            <person name="Yang L."/>
            <person name="Ye C."/>
            <person name="Zhang J."/>
            <person name="Xu J."/>
            <person name="Zhou Y."/>
            <person name="Yu Y."/>
            <person name="Zhang B."/>
            <person name="Zhuang S."/>
            <person name="Wei H."/>
            <person name="Liu B."/>
            <person name="Lei M."/>
            <person name="Yu H."/>
            <person name="Li Y."/>
            <person name="Xu H."/>
            <person name="Wei S."/>
            <person name="He X."/>
            <person name="Fang L."/>
            <person name="Zhang Z."/>
            <person name="Zhang Y."/>
            <person name="Huang X."/>
            <person name="Su Z."/>
            <person name="Tong W."/>
            <person name="Li J."/>
            <person name="Tong Z."/>
            <person name="Li S."/>
            <person name="Ye J."/>
            <person name="Wang L."/>
            <person name="Fang L."/>
            <person name="Lei T."/>
            <person name="Chen C."/>
            <person name="Chen H."/>
            <person name="Xu Z."/>
            <person name="Li H."/>
            <person name="Huang H."/>
            <person name="Zhang F."/>
            <person name="Xu H."/>
            <person name="Li N."/>
            <person name="Zhao C."/>
            <person name="Li S."/>
            <person name="Dong L."/>
            <person name="Huang Y."/>
            <person name="Li L."/>
            <person name="Xi Y."/>
            <person name="Qi Q."/>
            <person name="Li W."/>
            <person name="Zhang B."/>
            <person name="Hu W."/>
            <person name="Zhang Y."/>
            <person name="Tian X."/>
            <person name="Jiao Y."/>
            <person name="Liang X."/>
            <person name="Jin J."/>
            <person name="Gao L."/>
            <person name="Zheng W."/>
            <person name="Hao B."/>
            <person name="Liu S."/>
            <person name="Wang W."/>
            <person name="Yuan L."/>
            <person name="Cao M."/>
            <person name="McDermott J."/>
            <person name="Samudrala R."/>
            <person name="Wang J."/>
            <person name="Wong G.K."/>
            <person name="Yang H."/>
        </authorList>
    </citation>
    <scope>NUCLEOTIDE SEQUENCE [LARGE SCALE GENOMIC DNA]</scope>
    <source>
        <strain evidence="2">cv. 93-11</strain>
    </source>
</reference>
<dbReference type="Gene3D" id="3.80.10.10">
    <property type="entry name" value="Ribonuclease Inhibitor"/>
    <property type="match status" value="1"/>
</dbReference>
<proteinExistence type="predicted"/>
<dbReference type="STRING" id="39946.B8AAF5"/>
<dbReference type="Gramene" id="BGIOSGA000701-TA">
    <property type="protein sequence ID" value="BGIOSGA000701-PA"/>
    <property type="gene ID" value="BGIOSGA000701"/>
</dbReference>
<dbReference type="AlphaFoldDB" id="B8AAF5"/>
<dbReference type="EMBL" id="CM000126">
    <property type="protein sequence ID" value="EEC71598.1"/>
    <property type="molecule type" value="Genomic_DNA"/>
</dbReference>
<dbReference type="InterPro" id="IPR032675">
    <property type="entry name" value="LRR_dom_sf"/>
</dbReference>
<organism evidence="1 2">
    <name type="scientific">Oryza sativa subsp. indica</name>
    <name type="common">Rice</name>
    <dbReference type="NCBI Taxonomy" id="39946"/>
    <lineage>
        <taxon>Eukaryota</taxon>
        <taxon>Viridiplantae</taxon>
        <taxon>Streptophyta</taxon>
        <taxon>Embryophyta</taxon>
        <taxon>Tracheophyta</taxon>
        <taxon>Spermatophyta</taxon>
        <taxon>Magnoliopsida</taxon>
        <taxon>Liliopsida</taxon>
        <taxon>Poales</taxon>
        <taxon>Poaceae</taxon>
        <taxon>BOP clade</taxon>
        <taxon>Oryzoideae</taxon>
        <taxon>Oryzeae</taxon>
        <taxon>Oryzinae</taxon>
        <taxon>Oryza</taxon>
        <taxon>Oryza sativa</taxon>
    </lineage>
</organism>
<protein>
    <submittedName>
        <fullName evidence="1">Uncharacterized protein</fullName>
    </submittedName>
</protein>
<gene>
    <name evidence="1" type="ORF">OsI_03984</name>
</gene>
<dbReference type="Proteomes" id="UP000007015">
    <property type="component" value="Chromosome 1"/>
</dbReference>
<dbReference type="HOGENOM" id="CLU_1177051_0_0_1"/>